<dbReference type="GO" id="GO:0071949">
    <property type="term" value="F:FAD binding"/>
    <property type="evidence" value="ECO:0007669"/>
    <property type="project" value="InterPro"/>
</dbReference>
<comment type="similarity">
    <text evidence="1">Belongs to the oxygen-dependent FAD-linked oxidoreductase family.</text>
</comment>
<evidence type="ECO:0000313" key="5">
    <source>
        <dbReference type="EMBL" id="SFC35542.1"/>
    </source>
</evidence>
<evidence type="ECO:0000313" key="6">
    <source>
        <dbReference type="Proteomes" id="UP000231644"/>
    </source>
</evidence>
<accession>A0A1I1IIN6</accession>
<sequence length="450" mass="48721">MGTQTGISGKQADLSGWGRFPRLTGRLTRIRSLDALRKALGPHPVIARGNGRSYGDSAVQVQGTLDMRGMAHMLSFDDSTGVLVAQAGVLLGDVIDSFLPRGWFPPVTPGTKFVTLGGMLAADVHGKNHLRDGSIRQHVDWIEVLGPDGQIHRASASENPELFDWTLGGMGLTGVILRCALRLRRVETGYIRQSLHVAGNLDRAIEVFEVATSRYAVAWFDCLGQGAALGRSVVMLGDHAEPEDLEPAQRAAPYDIPRRRPLRMPVDAPGFALNRHTLRAFNAVYYRAQARKAGESLVDWDRYFYPLDTVLGWNRIYGGRGFAQYQVVIPLASARAGLTELLGAISDAGAGSFLAVLKRLGPEAGPISFPMEGYTLALDFPVSDAVLALLTRLDAITAAHGGRAYLAKDSRMTAETFHKTDPRAARFAAYRDGIGARGVFASAQSERVTL</sequence>
<keyword evidence="6" id="KW-1185">Reference proteome</keyword>
<keyword evidence="2" id="KW-0274">FAD</keyword>
<evidence type="ECO:0000256" key="1">
    <source>
        <dbReference type="ARBA" id="ARBA00005466"/>
    </source>
</evidence>
<dbReference type="AlphaFoldDB" id="A0A1I1IIN6"/>
<dbReference type="Proteomes" id="UP000231644">
    <property type="component" value="Unassembled WGS sequence"/>
</dbReference>
<evidence type="ECO:0000259" key="4">
    <source>
        <dbReference type="PROSITE" id="PS51387"/>
    </source>
</evidence>
<name>A0A1I1IIN6_9RHOB</name>
<keyword evidence="3" id="KW-0560">Oxidoreductase</keyword>
<dbReference type="InterPro" id="IPR006094">
    <property type="entry name" value="Oxid_FAD_bind_N"/>
</dbReference>
<dbReference type="InterPro" id="IPR016169">
    <property type="entry name" value="FAD-bd_PCMH_sub2"/>
</dbReference>
<dbReference type="GO" id="GO:0016491">
    <property type="term" value="F:oxidoreductase activity"/>
    <property type="evidence" value="ECO:0007669"/>
    <property type="project" value="UniProtKB-KW"/>
</dbReference>
<dbReference type="InterPro" id="IPR016166">
    <property type="entry name" value="FAD-bd_PCMH"/>
</dbReference>
<dbReference type="Gene3D" id="3.30.465.10">
    <property type="match status" value="1"/>
</dbReference>
<organism evidence="5 6">
    <name type="scientific">Pseudooceanicola nitratireducens</name>
    <dbReference type="NCBI Taxonomy" id="517719"/>
    <lineage>
        <taxon>Bacteria</taxon>
        <taxon>Pseudomonadati</taxon>
        <taxon>Pseudomonadota</taxon>
        <taxon>Alphaproteobacteria</taxon>
        <taxon>Rhodobacterales</taxon>
        <taxon>Paracoccaceae</taxon>
        <taxon>Pseudooceanicola</taxon>
    </lineage>
</organism>
<dbReference type="RefSeq" id="WP_093450354.1">
    <property type="nucleotide sequence ID" value="NZ_FNZG01000002.1"/>
</dbReference>
<dbReference type="PROSITE" id="PS51387">
    <property type="entry name" value="FAD_PCMH"/>
    <property type="match status" value="1"/>
</dbReference>
<dbReference type="STRING" id="517719.SAMN05421762_0661"/>
<feature type="domain" description="FAD-binding PCMH-type" evidence="4">
    <location>
        <begin position="20"/>
        <end position="186"/>
    </location>
</feature>
<reference evidence="5 6" key="1">
    <citation type="submission" date="2016-10" db="EMBL/GenBank/DDBJ databases">
        <authorList>
            <person name="de Groot N.N."/>
        </authorList>
    </citation>
    <scope>NUCLEOTIDE SEQUENCE [LARGE SCALE GENOMIC DNA]</scope>
    <source>
        <strain evidence="5 6">DSM 29619</strain>
    </source>
</reference>
<keyword evidence="2" id="KW-0285">Flavoprotein</keyword>
<dbReference type="SUPFAM" id="SSF56176">
    <property type="entry name" value="FAD-binding/transporter-associated domain-like"/>
    <property type="match status" value="1"/>
</dbReference>
<dbReference type="PANTHER" id="PTHR13878:SF53">
    <property type="entry name" value="CYTOKININ DEHYDROGENASE 6"/>
    <property type="match status" value="1"/>
</dbReference>
<protein>
    <submittedName>
        <fullName evidence="5">FAD/FMN-containing dehydrogenase</fullName>
    </submittedName>
</protein>
<proteinExistence type="inferred from homology"/>
<dbReference type="PANTHER" id="PTHR13878">
    <property type="entry name" value="GULONOLACTONE OXIDASE"/>
    <property type="match status" value="1"/>
</dbReference>
<gene>
    <name evidence="5" type="ORF">SAMN05421762_0661</name>
</gene>
<evidence type="ECO:0000256" key="3">
    <source>
        <dbReference type="ARBA" id="ARBA00023002"/>
    </source>
</evidence>
<evidence type="ECO:0000256" key="2">
    <source>
        <dbReference type="ARBA" id="ARBA00022827"/>
    </source>
</evidence>
<dbReference type="Pfam" id="PF01565">
    <property type="entry name" value="FAD_binding_4"/>
    <property type="match status" value="1"/>
</dbReference>
<dbReference type="InterPro" id="IPR036318">
    <property type="entry name" value="FAD-bd_PCMH-like_sf"/>
</dbReference>
<dbReference type="EMBL" id="FOLX01000001">
    <property type="protein sequence ID" value="SFC35542.1"/>
    <property type="molecule type" value="Genomic_DNA"/>
</dbReference>
<dbReference type="InterPro" id="IPR050432">
    <property type="entry name" value="FAD-linked_Oxidoreductases_BP"/>
</dbReference>
<dbReference type="OrthoDB" id="9811557at2"/>